<evidence type="ECO:0000313" key="3">
    <source>
        <dbReference type="EMBL" id="TZE83227.1"/>
    </source>
</evidence>
<feature type="domain" description="PDZ" evidence="2">
    <location>
        <begin position="297"/>
        <end position="330"/>
    </location>
</feature>
<feature type="transmembrane region" description="Helical" evidence="1">
    <location>
        <begin position="123"/>
        <end position="142"/>
    </location>
</feature>
<keyword evidence="4" id="KW-1185">Reference proteome</keyword>
<dbReference type="PROSITE" id="PS50106">
    <property type="entry name" value="PDZ"/>
    <property type="match status" value="1"/>
</dbReference>
<dbReference type="InterPro" id="IPR036034">
    <property type="entry name" value="PDZ_sf"/>
</dbReference>
<dbReference type="Proteomes" id="UP000322976">
    <property type="component" value="Unassembled WGS sequence"/>
</dbReference>
<dbReference type="Gene3D" id="2.30.42.10">
    <property type="match status" value="1"/>
</dbReference>
<dbReference type="SMART" id="SM00228">
    <property type="entry name" value="PDZ"/>
    <property type="match status" value="1"/>
</dbReference>
<evidence type="ECO:0000259" key="2">
    <source>
        <dbReference type="PROSITE" id="PS50106"/>
    </source>
</evidence>
<keyword evidence="1" id="KW-1133">Transmembrane helix</keyword>
<feature type="transmembrane region" description="Helical" evidence="1">
    <location>
        <begin position="50"/>
        <end position="72"/>
    </location>
</feature>
<organism evidence="3 4">
    <name type="scientific">Calorimonas adulescens</name>
    <dbReference type="NCBI Taxonomy" id="2606906"/>
    <lineage>
        <taxon>Bacteria</taxon>
        <taxon>Bacillati</taxon>
        <taxon>Bacillota</taxon>
        <taxon>Clostridia</taxon>
        <taxon>Thermoanaerobacterales</taxon>
        <taxon>Thermoanaerobacteraceae</taxon>
        <taxon>Calorimonas</taxon>
    </lineage>
</organism>
<feature type="transmembrane region" description="Helical" evidence="1">
    <location>
        <begin position="12"/>
        <end position="29"/>
    </location>
</feature>
<dbReference type="InterPro" id="IPR041489">
    <property type="entry name" value="PDZ_6"/>
</dbReference>
<dbReference type="InterPro" id="IPR001478">
    <property type="entry name" value="PDZ"/>
</dbReference>
<dbReference type="Pfam" id="PF17820">
    <property type="entry name" value="PDZ_6"/>
    <property type="match status" value="1"/>
</dbReference>
<proteinExistence type="predicted"/>
<feature type="transmembrane region" description="Helical" evidence="1">
    <location>
        <begin position="78"/>
        <end position="94"/>
    </location>
</feature>
<keyword evidence="1" id="KW-0472">Membrane</keyword>
<evidence type="ECO:0000313" key="4">
    <source>
        <dbReference type="Proteomes" id="UP000322976"/>
    </source>
</evidence>
<accession>A0A5D8QFR7</accession>
<reference evidence="3 4" key="1">
    <citation type="submission" date="2019-08" db="EMBL/GenBank/DDBJ databases">
        <title>Calorimonas adulescens gen. nov., sp. nov., an anaerobic thermophilic bacterium from Sakhalin hot spring.</title>
        <authorList>
            <person name="Khomyakova M.A."/>
            <person name="Merkel A.Y."/>
            <person name="Novikov A."/>
            <person name="Bonch-Osmolovskaya E.A."/>
            <person name="Slobodkin A.I."/>
        </authorList>
    </citation>
    <scope>NUCLEOTIDE SEQUENCE [LARGE SCALE GENOMIC DNA]</scope>
    <source>
        <strain evidence="3 4">A05MB</strain>
    </source>
</reference>
<dbReference type="AlphaFoldDB" id="A0A5D8QFR7"/>
<evidence type="ECO:0000256" key="1">
    <source>
        <dbReference type="SAM" id="Phobius"/>
    </source>
</evidence>
<sequence>MSWLIIKSYSLSLVQPVFWVVVLIVYLQYRRIASMEIEILGSVQYPIRERVLDSIFFGLLGGLVGSFIMVFLGITMDQFGLAYVWPLAILLMLINPRYLCFSYAGGIVSLISLIFGYPEINVAGLMALVGVLHLMESLLIWLDGHRDRIPIFIERKDGSVVGGFNLQRFWPIPILMLVLYTGPVLNGGTVPTPDWWPLIRMPGVTESSVFIILNGIAALGYGDIVLTETPEKRSKSSALRLLGFSIILIVLSLFAANSTIMKYVAALFAPIGHESLILYGRYIEDKGKPLYVPPDKGMRVLEVKKDGPADRMGLRPGDVILNINGREVNSESNVKDVMYEMPAYIWVDVIDTDGVRKTYKYSDYKNGIQQLGILFVPKNTSPGFIVSEAPSILERLYKNIRDRWGRH</sequence>
<feature type="transmembrane region" description="Helical" evidence="1">
    <location>
        <begin position="208"/>
        <end position="226"/>
    </location>
</feature>
<gene>
    <name evidence="3" type="ORF">FWJ32_01970</name>
</gene>
<comment type="caution">
    <text evidence="3">The sequence shown here is derived from an EMBL/GenBank/DDBJ whole genome shotgun (WGS) entry which is preliminary data.</text>
</comment>
<keyword evidence="1" id="KW-0812">Transmembrane</keyword>
<feature type="transmembrane region" description="Helical" evidence="1">
    <location>
        <begin position="238"/>
        <end position="257"/>
    </location>
</feature>
<dbReference type="EMBL" id="VTPS01000002">
    <property type="protein sequence ID" value="TZE83227.1"/>
    <property type="molecule type" value="Genomic_DNA"/>
</dbReference>
<protein>
    <submittedName>
        <fullName evidence="3">PDZ domain-containing protein</fullName>
    </submittedName>
</protein>
<dbReference type="SUPFAM" id="SSF50156">
    <property type="entry name" value="PDZ domain-like"/>
    <property type="match status" value="1"/>
</dbReference>
<name>A0A5D8QFR7_9THEO</name>